<dbReference type="InterPro" id="IPR029058">
    <property type="entry name" value="AB_hydrolase_fold"/>
</dbReference>
<evidence type="ECO:0000313" key="2">
    <source>
        <dbReference type="EMBL" id="MFB0833780.1"/>
    </source>
</evidence>
<dbReference type="SUPFAM" id="SSF53474">
    <property type="entry name" value="alpha/beta-Hydrolases"/>
    <property type="match status" value="1"/>
</dbReference>
<evidence type="ECO:0000256" key="1">
    <source>
        <dbReference type="SAM" id="MobiDB-lite"/>
    </source>
</evidence>
<organism evidence="2 3">
    <name type="scientific">Arthrobacter halodurans</name>
    <dbReference type="NCBI Taxonomy" id="516699"/>
    <lineage>
        <taxon>Bacteria</taxon>
        <taxon>Bacillati</taxon>
        <taxon>Actinomycetota</taxon>
        <taxon>Actinomycetes</taxon>
        <taxon>Micrococcales</taxon>
        <taxon>Micrococcaceae</taxon>
        <taxon>Arthrobacter</taxon>
    </lineage>
</organism>
<accession>A0ABV4UJN1</accession>
<proteinExistence type="predicted"/>
<dbReference type="Gene3D" id="3.40.50.1820">
    <property type="entry name" value="alpha/beta hydrolase"/>
    <property type="match status" value="1"/>
</dbReference>
<sequence length="527" mass="57696">MADETPTTPSPTPSSAPAAEPPAEAADDFVVRRHTSPTGLAYTTTTGRLVLRREETADGKADGFHPKAEIFLVAYTADGPPPQATGPDAAPGANEPDASPAAQPLPPHGARQGPPAANRRPVVFAFNGGPGSASVWLHMGLLGPRLVDSGDVGAMTPAPYGLLDNPESILEHADLVMIDPVNTGFSRVVHGGKSDEFHAFVEDRDLVAEVIRLWVTRNHRWLSPKFLVGESYGTLRAVAVARRLYEAYGLAVNGLGLISTVLNLSTLDFQPGNDTPYALHLPTYAAIAHYHGRHGVRPLDDVLREAEEYAAGDYVLALHRGSRLPRHAHDAVVRRLAELTTLPEAFIRRTNLRWEYMEFATELLRGEGRMVGRIDGRFSGQPPRLQESHTWDDPSLRAIAGPYSAAINHYVRAELGYESDLPYEVLTGRVHPWSYRTFEGAPVDVSKDLERLLVDLPELRVHVDYGYHDGATPHAAAEYVWAHMDLPPGASERFTHHFHEAGHMMYLNPRCRADQLRELAAFVGTPG</sequence>
<feature type="region of interest" description="Disordered" evidence="1">
    <location>
        <begin position="77"/>
        <end position="118"/>
    </location>
</feature>
<feature type="region of interest" description="Disordered" evidence="1">
    <location>
        <begin position="1"/>
        <end position="46"/>
    </location>
</feature>
<dbReference type="InterPro" id="IPR001563">
    <property type="entry name" value="Peptidase_S10"/>
</dbReference>
<comment type="caution">
    <text evidence="2">The sequence shown here is derived from an EMBL/GenBank/DDBJ whole genome shotgun (WGS) entry which is preliminary data.</text>
</comment>
<dbReference type="Pfam" id="PF00450">
    <property type="entry name" value="Peptidase_S10"/>
    <property type="match status" value="1"/>
</dbReference>
<dbReference type="EMBL" id="JBHDLJ010000002">
    <property type="protein sequence ID" value="MFB0833780.1"/>
    <property type="molecule type" value="Genomic_DNA"/>
</dbReference>
<feature type="compositionally biased region" description="Low complexity" evidence="1">
    <location>
        <begin position="15"/>
        <end position="24"/>
    </location>
</feature>
<feature type="compositionally biased region" description="Polar residues" evidence="1">
    <location>
        <begin position="36"/>
        <end position="46"/>
    </location>
</feature>
<evidence type="ECO:0000313" key="3">
    <source>
        <dbReference type="Proteomes" id="UP001575652"/>
    </source>
</evidence>
<dbReference type="Proteomes" id="UP001575652">
    <property type="component" value="Unassembled WGS sequence"/>
</dbReference>
<gene>
    <name evidence="2" type="ORF">ACETWP_04200</name>
</gene>
<reference evidence="2 3" key="1">
    <citation type="submission" date="2024-09" db="EMBL/GenBank/DDBJ databases">
        <authorList>
            <person name="Salinas-Garcia M.A."/>
            <person name="Prieme A."/>
        </authorList>
    </citation>
    <scope>NUCLEOTIDE SEQUENCE [LARGE SCALE GENOMIC DNA]</scope>
    <source>
        <strain evidence="2 3">DSM 21081</strain>
    </source>
</reference>
<dbReference type="RefSeq" id="WP_373970942.1">
    <property type="nucleotide sequence ID" value="NZ_JBHDLJ010000002.1"/>
</dbReference>
<name>A0ABV4UJN1_9MICC</name>
<protein>
    <submittedName>
        <fullName evidence="2">S10 family peptidase</fullName>
    </submittedName>
</protein>
<keyword evidence="3" id="KW-1185">Reference proteome</keyword>